<evidence type="ECO:0000313" key="2">
    <source>
        <dbReference type="EMBL" id="QBK86891.1"/>
    </source>
</evidence>
<name>A0A481YVG6_9VIRU</name>
<sequence length="145" mass="15729">MKGPNNTGVFVTVVVLALFAVLLVAVMQPHRDDTAHEPMLGLVRANFTRLSPAYAAIPLLAGRSAYTDNKAVITLCLSDPKTGEPYDDNTIMYVALHELGHVITTSVGHGREFRKNFSNLLARASNYGFYDSTKPIVATYCGVKG</sequence>
<gene>
    <name evidence="2" type="ORF">LCMAC103_02290</name>
</gene>
<proteinExistence type="predicted"/>
<feature type="transmembrane region" description="Helical" evidence="1">
    <location>
        <begin position="6"/>
        <end position="26"/>
    </location>
</feature>
<protein>
    <submittedName>
        <fullName evidence="2">HtpX-like membrane-bound metallopeptidase</fullName>
    </submittedName>
</protein>
<keyword evidence="1" id="KW-0472">Membrane</keyword>
<keyword evidence="1" id="KW-0812">Transmembrane</keyword>
<keyword evidence="1" id="KW-1133">Transmembrane helix</keyword>
<evidence type="ECO:0000256" key="1">
    <source>
        <dbReference type="SAM" id="Phobius"/>
    </source>
</evidence>
<organism evidence="2">
    <name type="scientific">Marseillevirus LCMAC103</name>
    <dbReference type="NCBI Taxonomy" id="2506604"/>
    <lineage>
        <taxon>Viruses</taxon>
        <taxon>Varidnaviria</taxon>
        <taxon>Bamfordvirae</taxon>
        <taxon>Nucleocytoviricota</taxon>
        <taxon>Megaviricetes</taxon>
        <taxon>Pimascovirales</taxon>
        <taxon>Pimascovirales incertae sedis</taxon>
        <taxon>Marseilleviridae</taxon>
    </lineage>
</organism>
<accession>A0A481YVG6</accession>
<dbReference type="EMBL" id="MK500338">
    <property type="protein sequence ID" value="QBK86891.1"/>
    <property type="molecule type" value="Genomic_DNA"/>
</dbReference>
<reference evidence="2" key="1">
    <citation type="journal article" date="2019" name="MBio">
        <title>Virus Genomes from Deep Sea Sediments Expand the Ocean Megavirome and Support Independent Origins of Viral Gigantism.</title>
        <authorList>
            <person name="Backstrom D."/>
            <person name="Yutin N."/>
            <person name="Jorgensen S.L."/>
            <person name="Dharamshi J."/>
            <person name="Homa F."/>
            <person name="Zaremba-Niedwiedzka K."/>
            <person name="Spang A."/>
            <person name="Wolf Y.I."/>
            <person name="Koonin E.V."/>
            <person name="Ettema T.J."/>
        </authorList>
    </citation>
    <scope>NUCLEOTIDE SEQUENCE</scope>
</reference>